<dbReference type="EMBL" id="BAAAUF010000019">
    <property type="protein sequence ID" value="GAA3043157.1"/>
    <property type="molecule type" value="Genomic_DNA"/>
</dbReference>
<evidence type="ECO:0000256" key="1">
    <source>
        <dbReference type="SAM" id="MobiDB-lite"/>
    </source>
</evidence>
<evidence type="ECO:0000313" key="4">
    <source>
        <dbReference type="Proteomes" id="UP001501532"/>
    </source>
</evidence>
<feature type="region of interest" description="Disordered" evidence="1">
    <location>
        <begin position="105"/>
        <end position="131"/>
    </location>
</feature>
<feature type="transmembrane region" description="Helical" evidence="2">
    <location>
        <begin position="235"/>
        <end position="254"/>
    </location>
</feature>
<feature type="transmembrane region" description="Helical" evidence="2">
    <location>
        <begin position="46"/>
        <end position="68"/>
    </location>
</feature>
<proteinExistence type="predicted"/>
<dbReference type="Proteomes" id="UP001501532">
    <property type="component" value="Unassembled WGS sequence"/>
</dbReference>
<protein>
    <recommendedName>
        <fullName evidence="5">DUF3592 domain-containing protein</fullName>
    </recommendedName>
</protein>
<keyword evidence="2" id="KW-1133">Transmembrane helix</keyword>
<organism evidence="3 4">
    <name type="scientific">Streptomyces glomeratus</name>
    <dbReference type="NCBI Taxonomy" id="284452"/>
    <lineage>
        <taxon>Bacteria</taxon>
        <taxon>Bacillati</taxon>
        <taxon>Actinomycetota</taxon>
        <taxon>Actinomycetes</taxon>
        <taxon>Kitasatosporales</taxon>
        <taxon>Streptomycetaceae</taxon>
        <taxon>Streptomyces</taxon>
    </lineage>
</organism>
<evidence type="ECO:0008006" key="5">
    <source>
        <dbReference type="Google" id="ProtNLM"/>
    </source>
</evidence>
<name>A0ABP6LIC4_9ACTN</name>
<keyword evidence="4" id="KW-1185">Reference proteome</keyword>
<accession>A0ABP6LIC4</accession>
<evidence type="ECO:0000256" key="2">
    <source>
        <dbReference type="SAM" id="Phobius"/>
    </source>
</evidence>
<keyword evidence="2" id="KW-0472">Membrane</keyword>
<sequence length="276" mass="30589">MAGVDVAAFVSERRRVPPLVPHYVRSMMRQTRWQRGSGTGPAGRGLAPLVAGLVGLAVIVVGLVLAAGSRVEQREFERAPYCSTPPPADTSHCKLRVSMTVTARSTYTTSDRDPPDPPNPPDPVPPPPPALPQFRVGSYVRALRVGVVAGAMARSDVRVVHAPVLAGLRMAAASETTHYEITVRTADGRHHKLEVEQDFYKVAKPGTVGTAESWHGRLLRLRIGSHVDYQYPFRWVIPYLIIIVGAGVLVYPMYRLIRSVYDAIRWRYRPVRRLCR</sequence>
<gene>
    <name evidence="3" type="ORF">GCM10010448_27390</name>
</gene>
<feature type="compositionally biased region" description="Pro residues" evidence="1">
    <location>
        <begin position="116"/>
        <end position="131"/>
    </location>
</feature>
<comment type="caution">
    <text evidence="3">The sequence shown here is derived from an EMBL/GenBank/DDBJ whole genome shotgun (WGS) entry which is preliminary data.</text>
</comment>
<reference evidence="4" key="1">
    <citation type="journal article" date="2019" name="Int. J. Syst. Evol. Microbiol.">
        <title>The Global Catalogue of Microorganisms (GCM) 10K type strain sequencing project: providing services to taxonomists for standard genome sequencing and annotation.</title>
        <authorList>
            <consortium name="The Broad Institute Genomics Platform"/>
            <consortium name="The Broad Institute Genome Sequencing Center for Infectious Disease"/>
            <person name="Wu L."/>
            <person name="Ma J."/>
        </authorList>
    </citation>
    <scope>NUCLEOTIDE SEQUENCE [LARGE SCALE GENOMIC DNA]</scope>
    <source>
        <strain evidence="4">JCM 9091</strain>
    </source>
</reference>
<keyword evidence="2" id="KW-0812">Transmembrane</keyword>
<evidence type="ECO:0000313" key="3">
    <source>
        <dbReference type="EMBL" id="GAA3043157.1"/>
    </source>
</evidence>